<evidence type="ECO:0000313" key="9">
    <source>
        <dbReference type="EMBL" id="CAI2368905.1"/>
    </source>
</evidence>
<dbReference type="Gene3D" id="1.10.287.600">
    <property type="entry name" value="Helix hairpin bin"/>
    <property type="match status" value="1"/>
</dbReference>
<evidence type="ECO:0000256" key="3">
    <source>
        <dbReference type="ARBA" id="ARBA00022701"/>
    </source>
</evidence>
<dbReference type="Gene3D" id="3.30.1330.20">
    <property type="entry name" value="Tubulin/FtsZ, C-terminal domain"/>
    <property type="match status" value="1"/>
</dbReference>
<dbReference type="GO" id="GO:0005200">
    <property type="term" value="F:structural constituent of cytoskeleton"/>
    <property type="evidence" value="ECO:0007669"/>
    <property type="project" value="InterPro"/>
</dbReference>
<evidence type="ECO:0000256" key="2">
    <source>
        <dbReference type="ARBA" id="ARBA00013288"/>
    </source>
</evidence>
<dbReference type="InterPro" id="IPR023123">
    <property type="entry name" value="Tubulin_C"/>
</dbReference>
<comment type="subunit">
    <text evidence="7">Dimer of alpha and beta chains. A typical microtubule is a hollow water-filled tube with an outer diameter of 25 nm and an inner diameter of 15 nM. Alpha-beta heterodimers associate head-to-tail to form protofilaments running lengthwise along the microtubule wall with the beta-tubulin subunit facing the microtubule plus end conferring a structural polarity. Microtubules usually have 13 protofilaments but different protofilament numbers can be found in some organisms and specialized cells.</text>
</comment>
<dbReference type="PRINTS" id="PR01161">
    <property type="entry name" value="TUBULIN"/>
</dbReference>
<keyword evidence="6 7" id="KW-0342">GTP-binding</keyword>
<evidence type="ECO:0000256" key="5">
    <source>
        <dbReference type="ARBA" id="ARBA00022741"/>
    </source>
</evidence>
<dbReference type="CDD" id="cd02187">
    <property type="entry name" value="beta_tubulin"/>
    <property type="match status" value="1"/>
</dbReference>
<comment type="similarity">
    <text evidence="1 7">Belongs to the tubulin family.</text>
</comment>
<keyword evidence="10" id="KW-1185">Reference proteome</keyword>
<gene>
    <name evidence="9" type="ORF">ECRASSUSDP1_LOCUS10201</name>
</gene>
<evidence type="ECO:0000313" key="10">
    <source>
        <dbReference type="Proteomes" id="UP001295684"/>
    </source>
</evidence>
<dbReference type="InterPro" id="IPR000217">
    <property type="entry name" value="Tubulin"/>
</dbReference>
<evidence type="ECO:0000256" key="7">
    <source>
        <dbReference type="RuleBase" id="RU000352"/>
    </source>
</evidence>
<evidence type="ECO:0000256" key="1">
    <source>
        <dbReference type="ARBA" id="ARBA00009636"/>
    </source>
</evidence>
<dbReference type="Proteomes" id="UP001295684">
    <property type="component" value="Unassembled WGS sequence"/>
</dbReference>
<dbReference type="SMART" id="SM00864">
    <property type="entry name" value="Tubulin"/>
    <property type="match status" value="1"/>
</dbReference>
<dbReference type="PRINTS" id="PR01163">
    <property type="entry name" value="BETATUBULIN"/>
</dbReference>
<dbReference type="Pfam" id="PF03953">
    <property type="entry name" value="Tubulin_C"/>
    <property type="match status" value="1"/>
</dbReference>
<accession>A0AAD1XC62</accession>
<comment type="caution">
    <text evidence="9">The sequence shown here is derived from an EMBL/GenBank/DDBJ whole genome shotgun (WGS) entry which is preliminary data.</text>
</comment>
<dbReference type="InterPro" id="IPR002453">
    <property type="entry name" value="Beta_tubulin"/>
</dbReference>
<dbReference type="PROSITE" id="PS00227">
    <property type="entry name" value="TUBULIN"/>
    <property type="match status" value="1"/>
</dbReference>
<dbReference type="InterPro" id="IPR036525">
    <property type="entry name" value="Tubulin/FtsZ_GTPase_sf"/>
</dbReference>
<keyword evidence="3 7" id="KW-0493">Microtubule</keyword>
<dbReference type="GO" id="GO:0007017">
    <property type="term" value="P:microtubule-based process"/>
    <property type="evidence" value="ECO:0007669"/>
    <property type="project" value="InterPro"/>
</dbReference>
<dbReference type="InterPro" id="IPR008280">
    <property type="entry name" value="Tub_FtsZ_C"/>
</dbReference>
<evidence type="ECO:0000256" key="6">
    <source>
        <dbReference type="ARBA" id="ARBA00023134"/>
    </source>
</evidence>
<evidence type="ECO:0000256" key="4">
    <source>
        <dbReference type="ARBA" id="ARBA00022723"/>
    </source>
</evidence>
<dbReference type="PANTHER" id="PTHR11588">
    <property type="entry name" value="TUBULIN"/>
    <property type="match status" value="1"/>
</dbReference>
<dbReference type="SUPFAM" id="SSF55307">
    <property type="entry name" value="Tubulin C-terminal domain-like"/>
    <property type="match status" value="1"/>
</dbReference>
<sequence length="447" mass="50034">MKEIIHLQIGSSGNNVGTDFWQTICEEHSISPEGQYVGTSDLDLECLDVYFNEVCAGNYQPRAVLVDLDPRTIDNIRASPHGVLFNNDNYIIGNKYDCGYTRFSNNFAHGFYTQGNQIDEQVLEAIRKEAEKSETLQGFQLTHSTGGGTGSGVAINILQELDVDYNKCIKQSFSLLSDISEGNLDPLHAYNAIFSLSFMSDLLDMTMLIQNCQLYNICFQNLRMASPSYSDMNSLISSCMSGISSGSRYPGELNASLRKICTNLVCFPRLHFFTLSGSPFQAQKSDLNKKYSPCLNQLGDPRNFLLNCNPNIGKLFTAFACFRGSWGQDSINYKIQDISNRSPGTVAEWLPNGISYSCCSTPGISQEPSATFLGNYSGLSEIIRAHCAQFMKYFKKKAFIRKYIEDGLCEFNFIEAESNCCDLVSEYESYAMADVEDEEEFDSDFEF</sequence>
<keyword evidence="4" id="KW-0479">Metal-binding</keyword>
<dbReference type="InterPro" id="IPR037103">
    <property type="entry name" value="Tubulin/FtsZ-like_C"/>
</dbReference>
<evidence type="ECO:0000259" key="8">
    <source>
        <dbReference type="SMART" id="SM00864"/>
    </source>
</evidence>
<dbReference type="GO" id="GO:0003924">
    <property type="term" value="F:GTPase activity"/>
    <property type="evidence" value="ECO:0007669"/>
    <property type="project" value="InterPro"/>
</dbReference>
<dbReference type="GO" id="GO:0046872">
    <property type="term" value="F:metal ion binding"/>
    <property type="evidence" value="ECO:0007669"/>
    <property type="project" value="UniProtKB-KW"/>
</dbReference>
<proteinExistence type="inferred from homology"/>
<dbReference type="InterPro" id="IPR018316">
    <property type="entry name" value="Tubulin/FtsZ_2-layer-sand-dom"/>
</dbReference>
<dbReference type="InterPro" id="IPR003008">
    <property type="entry name" value="Tubulin_FtsZ_GTPase"/>
</dbReference>
<dbReference type="EMBL" id="CAMPGE010010049">
    <property type="protein sequence ID" value="CAI2368905.1"/>
    <property type="molecule type" value="Genomic_DNA"/>
</dbReference>
<comment type="function">
    <text evidence="7">Tubulin is the major constituent of microtubules, a cylinder consisting of laterally associated linear protofilaments composed of alpha- and beta-tubulin heterodimers. Microtubules grow by the addition of GTP-tubulin dimers to the microtubule end, where a stabilizing cap forms. Below the cap, tubulin dimers are in GDP-bound state, owing to GTPase activity of alpha-tubulin.</text>
</comment>
<dbReference type="SUPFAM" id="SSF52490">
    <property type="entry name" value="Tubulin nucleotide-binding domain-like"/>
    <property type="match status" value="1"/>
</dbReference>
<name>A0AAD1XC62_EUPCR</name>
<dbReference type="Pfam" id="PF00091">
    <property type="entry name" value="Tubulin"/>
    <property type="match status" value="1"/>
</dbReference>
<organism evidence="9 10">
    <name type="scientific">Euplotes crassus</name>
    <dbReference type="NCBI Taxonomy" id="5936"/>
    <lineage>
        <taxon>Eukaryota</taxon>
        <taxon>Sar</taxon>
        <taxon>Alveolata</taxon>
        <taxon>Ciliophora</taxon>
        <taxon>Intramacronucleata</taxon>
        <taxon>Spirotrichea</taxon>
        <taxon>Hypotrichia</taxon>
        <taxon>Euplotida</taxon>
        <taxon>Euplotidae</taxon>
        <taxon>Moneuplotes</taxon>
    </lineage>
</organism>
<dbReference type="AlphaFoldDB" id="A0AAD1XC62"/>
<reference evidence="9" key="1">
    <citation type="submission" date="2023-07" db="EMBL/GenBank/DDBJ databases">
        <authorList>
            <consortium name="AG Swart"/>
            <person name="Singh M."/>
            <person name="Singh A."/>
            <person name="Seah K."/>
            <person name="Emmerich C."/>
        </authorList>
    </citation>
    <scope>NUCLEOTIDE SEQUENCE</scope>
    <source>
        <strain evidence="9">DP1</strain>
    </source>
</reference>
<dbReference type="GO" id="GO:0005525">
    <property type="term" value="F:GTP binding"/>
    <property type="evidence" value="ECO:0007669"/>
    <property type="project" value="UniProtKB-UniRule"/>
</dbReference>
<feature type="domain" description="Tubulin/FtsZ GTPase" evidence="8">
    <location>
        <begin position="47"/>
        <end position="251"/>
    </location>
</feature>
<dbReference type="GO" id="GO:0005874">
    <property type="term" value="C:microtubule"/>
    <property type="evidence" value="ECO:0007669"/>
    <property type="project" value="UniProtKB-KW"/>
</dbReference>
<protein>
    <recommendedName>
        <fullName evidence="2 7">Tubulin beta chain</fullName>
    </recommendedName>
</protein>
<dbReference type="Gene3D" id="3.40.50.1440">
    <property type="entry name" value="Tubulin/FtsZ, GTPase domain"/>
    <property type="match status" value="1"/>
</dbReference>
<keyword evidence="5 7" id="KW-0547">Nucleotide-binding</keyword>
<dbReference type="InterPro" id="IPR017975">
    <property type="entry name" value="Tubulin_CS"/>
</dbReference>